<dbReference type="EMBL" id="QVQW01000006">
    <property type="protein sequence ID" value="RKU48067.1"/>
    <property type="molecule type" value="Genomic_DNA"/>
</dbReference>
<evidence type="ECO:0000313" key="3">
    <source>
        <dbReference type="Proteomes" id="UP000275385"/>
    </source>
</evidence>
<protein>
    <submittedName>
        <fullName evidence="2">Uncharacterized protein</fullName>
    </submittedName>
</protein>
<dbReference type="Proteomes" id="UP000275385">
    <property type="component" value="Unassembled WGS sequence"/>
</dbReference>
<proteinExistence type="predicted"/>
<accession>A0A420YJL2</accession>
<name>A0A420YJL2_9PEZI</name>
<evidence type="ECO:0000313" key="2">
    <source>
        <dbReference type="EMBL" id="RKU48067.1"/>
    </source>
</evidence>
<feature type="region of interest" description="Disordered" evidence="1">
    <location>
        <begin position="26"/>
        <end position="49"/>
    </location>
</feature>
<evidence type="ECO:0000256" key="1">
    <source>
        <dbReference type="SAM" id="MobiDB-lite"/>
    </source>
</evidence>
<keyword evidence="3" id="KW-1185">Reference proteome</keyword>
<dbReference type="AlphaFoldDB" id="A0A420YJL2"/>
<comment type="caution">
    <text evidence="2">The sequence shown here is derived from an EMBL/GenBank/DDBJ whole genome shotgun (WGS) entry which is preliminary data.</text>
</comment>
<reference evidence="2 3" key="1">
    <citation type="submission" date="2018-08" db="EMBL/GenBank/DDBJ databases">
        <title>Draft genome of the lignicolous fungus Coniochaeta pulveracea.</title>
        <authorList>
            <person name="Borstlap C.J."/>
            <person name="De Witt R.N."/>
            <person name="Botha A."/>
            <person name="Volschenk H."/>
        </authorList>
    </citation>
    <scope>NUCLEOTIDE SEQUENCE [LARGE SCALE GENOMIC DNA]</scope>
    <source>
        <strain evidence="2 3">CAB683</strain>
    </source>
</reference>
<gene>
    <name evidence="2" type="ORF">DL546_008225</name>
</gene>
<organism evidence="2 3">
    <name type="scientific">Coniochaeta pulveracea</name>
    <dbReference type="NCBI Taxonomy" id="177199"/>
    <lineage>
        <taxon>Eukaryota</taxon>
        <taxon>Fungi</taxon>
        <taxon>Dikarya</taxon>
        <taxon>Ascomycota</taxon>
        <taxon>Pezizomycotina</taxon>
        <taxon>Sordariomycetes</taxon>
        <taxon>Sordariomycetidae</taxon>
        <taxon>Coniochaetales</taxon>
        <taxon>Coniochaetaceae</taxon>
        <taxon>Coniochaeta</taxon>
    </lineage>
</organism>
<sequence length="76" mass="8122">MADALMEMAMGALFLPLSETGLDQCDGPQQGVGARYRSRETTPRLSSRGRGVMREVGAVPAEASGCFGMAEQRWTA</sequence>